<accession>A0AC61QWH5</accession>
<protein>
    <submittedName>
        <fullName evidence="1">Membrane protein insertase YidC</fullName>
    </submittedName>
</protein>
<organism evidence="1 2">
    <name type="scientific">Hominisplanchenecus murintestinalis</name>
    <dbReference type="NCBI Taxonomy" id="2941517"/>
    <lineage>
        <taxon>Bacteria</taxon>
        <taxon>Bacillati</taxon>
        <taxon>Bacillota</taxon>
        <taxon>Clostridia</taxon>
        <taxon>Lachnospirales</taxon>
        <taxon>Lachnospiraceae</taxon>
        <taxon>Hominisplanchenecus</taxon>
    </lineage>
</organism>
<keyword evidence="2" id="KW-1185">Reference proteome</keyword>
<reference evidence="1" key="1">
    <citation type="submission" date="2019-04" db="EMBL/GenBank/DDBJ databases">
        <title>Microbes associate with the intestines of laboratory mice.</title>
        <authorList>
            <person name="Navarre W."/>
            <person name="Wong E."/>
            <person name="Huang K."/>
            <person name="Tropini C."/>
            <person name="Ng K."/>
            <person name="Yu B."/>
        </authorList>
    </citation>
    <scope>NUCLEOTIDE SEQUENCE</scope>
    <source>
        <strain evidence="1">NM72_1-8</strain>
    </source>
</reference>
<sequence>MLLTKSGGWLGPVATILGYIMDAIFSFCNMLSLPNIGLCIILFTIVIYLLMMPLTIKQQKFSKLSAKMNPELQAIQKKYKNKQDQASMVKMNEETKEVYAKYGVSPMGSCLQLLIQMPILFALYRVIWNIPAYVNGVKEAFMPLAEKIMSISGSQQYLSNFAASNNVDFEKLGYTTNTIIDCLYKFKPADWSAMASDGKFSSISNMVTSTQNSVDQMNYFLGINIADSPFNMLRNVFAEENFSVLLLIGALAIPALAGITQWLNIKLSTVSTKNSSGSDEGTMASSMKMVNNMMPLMSVFFCFTLPAGMGIYWIAGAVVRSVQQVVVNKHIESMDIDVLVKQNMEKALAKENKQREKMGLPPKKELGNKKINTSTGTKSITASNVNKKKPMTEEEKKKQIENSTEYYKAQSEAKPGSIAAKARMVEQFNEKSKKK</sequence>
<evidence type="ECO:0000313" key="2">
    <source>
        <dbReference type="Proteomes" id="UP000307720"/>
    </source>
</evidence>
<dbReference type="EMBL" id="SRZB01000041">
    <property type="protein sequence ID" value="TGX97006.1"/>
    <property type="molecule type" value="Genomic_DNA"/>
</dbReference>
<gene>
    <name evidence="1" type="primary">yidC</name>
    <name evidence="1" type="ORF">E5357_14220</name>
</gene>
<comment type="caution">
    <text evidence="1">The sequence shown here is derived from an EMBL/GenBank/DDBJ whole genome shotgun (WGS) entry which is preliminary data.</text>
</comment>
<dbReference type="Proteomes" id="UP000307720">
    <property type="component" value="Unassembled WGS sequence"/>
</dbReference>
<evidence type="ECO:0000313" key="1">
    <source>
        <dbReference type="EMBL" id="TGX97006.1"/>
    </source>
</evidence>
<proteinExistence type="predicted"/>
<name>A0AC61QWH5_9FIRM</name>